<gene>
    <name evidence="2" type="ORF">GCM10007415_40040</name>
</gene>
<dbReference type="Proteomes" id="UP000660862">
    <property type="component" value="Unassembled WGS sequence"/>
</dbReference>
<reference evidence="2" key="2">
    <citation type="submission" date="2020-09" db="EMBL/GenBank/DDBJ databases">
        <authorList>
            <person name="Sun Q."/>
            <person name="Zhou Y."/>
        </authorList>
    </citation>
    <scope>NUCLEOTIDE SEQUENCE</scope>
    <source>
        <strain evidence="2">CGMCC 1.12195</strain>
    </source>
</reference>
<keyword evidence="1" id="KW-0812">Transmembrane</keyword>
<evidence type="ECO:0000313" key="3">
    <source>
        <dbReference type="Proteomes" id="UP000660862"/>
    </source>
</evidence>
<comment type="caution">
    <text evidence="2">The sequence shown here is derived from an EMBL/GenBank/DDBJ whole genome shotgun (WGS) entry which is preliminary data.</text>
</comment>
<feature type="transmembrane region" description="Helical" evidence="1">
    <location>
        <begin position="38"/>
        <end position="56"/>
    </location>
</feature>
<sequence>MPNLTKAICLHFGKSAASIRKEATRADIKPKVMVLRKVVGLFMVAVMLCTTLITVAKHRAERAAAAGLQTQEWLFDESEPDPTNPENYTMYTEAGGLDAECEKVSGICGIIAPVDPSSSPSDPKPLIDEQLEERIEQEDDSQNDVFLLPRAN</sequence>
<dbReference type="AlphaFoldDB" id="A0A917MEG8"/>
<reference evidence="2" key="1">
    <citation type="journal article" date="2014" name="Int. J. Syst. Evol. Microbiol.">
        <title>Complete genome sequence of Corynebacterium casei LMG S-19264T (=DSM 44701T), isolated from a smear-ripened cheese.</title>
        <authorList>
            <consortium name="US DOE Joint Genome Institute (JGI-PGF)"/>
            <person name="Walter F."/>
            <person name="Albersmeier A."/>
            <person name="Kalinowski J."/>
            <person name="Ruckert C."/>
        </authorList>
    </citation>
    <scope>NUCLEOTIDE SEQUENCE</scope>
    <source>
        <strain evidence="2">CGMCC 1.12195</strain>
    </source>
</reference>
<organism evidence="2 3">
    <name type="scientific">Parapedobacter pyrenivorans</name>
    <dbReference type="NCBI Taxonomy" id="1305674"/>
    <lineage>
        <taxon>Bacteria</taxon>
        <taxon>Pseudomonadati</taxon>
        <taxon>Bacteroidota</taxon>
        <taxon>Sphingobacteriia</taxon>
        <taxon>Sphingobacteriales</taxon>
        <taxon>Sphingobacteriaceae</taxon>
        <taxon>Parapedobacter</taxon>
    </lineage>
</organism>
<dbReference type="EMBL" id="BMER01000005">
    <property type="protein sequence ID" value="GGH00113.1"/>
    <property type="molecule type" value="Genomic_DNA"/>
</dbReference>
<keyword evidence="3" id="KW-1185">Reference proteome</keyword>
<proteinExistence type="predicted"/>
<keyword evidence="1" id="KW-0472">Membrane</keyword>
<protein>
    <submittedName>
        <fullName evidence="2">Uncharacterized protein</fullName>
    </submittedName>
</protein>
<evidence type="ECO:0000313" key="2">
    <source>
        <dbReference type="EMBL" id="GGH00113.1"/>
    </source>
</evidence>
<keyword evidence="1" id="KW-1133">Transmembrane helix</keyword>
<evidence type="ECO:0000256" key="1">
    <source>
        <dbReference type="SAM" id="Phobius"/>
    </source>
</evidence>
<accession>A0A917MEG8</accession>
<name>A0A917MEG8_9SPHI</name>